<reference evidence="1" key="2">
    <citation type="journal article" date="2022" name="New Phytol.">
        <title>Evolutionary transition to the ectomycorrhizal habit in the genomes of a hyperdiverse lineage of mushroom-forming fungi.</title>
        <authorList>
            <person name="Looney B."/>
            <person name="Miyauchi S."/>
            <person name="Morin E."/>
            <person name="Drula E."/>
            <person name="Courty P.E."/>
            <person name="Kohler A."/>
            <person name="Kuo A."/>
            <person name="LaButti K."/>
            <person name="Pangilinan J."/>
            <person name="Lipzen A."/>
            <person name="Riley R."/>
            <person name="Andreopoulos W."/>
            <person name="He G."/>
            <person name="Johnson J."/>
            <person name="Nolan M."/>
            <person name="Tritt A."/>
            <person name="Barry K.W."/>
            <person name="Grigoriev I.V."/>
            <person name="Nagy L.G."/>
            <person name="Hibbett D."/>
            <person name="Henrissat B."/>
            <person name="Matheny P.B."/>
            <person name="Labbe J."/>
            <person name="Martin F.M."/>
        </authorList>
    </citation>
    <scope>NUCLEOTIDE SEQUENCE</scope>
    <source>
        <strain evidence="1">HHB10654</strain>
    </source>
</reference>
<protein>
    <submittedName>
        <fullName evidence="1">Uncharacterized protein</fullName>
    </submittedName>
</protein>
<organism evidence="1 2">
    <name type="scientific">Artomyces pyxidatus</name>
    <dbReference type="NCBI Taxonomy" id="48021"/>
    <lineage>
        <taxon>Eukaryota</taxon>
        <taxon>Fungi</taxon>
        <taxon>Dikarya</taxon>
        <taxon>Basidiomycota</taxon>
        <taxon>Agaricomycotina</taxon>
        <taxon>Agaricomycetes</taxon>
        <taxon>Russulales</taxon>
        <taxon>Auriscalpiaceae</taxon>
        <taxon>Artomyces</taxon>
    </lineage>
</organism>
<comment type="caution">
    <text evidence="1">The sequence shown here is derived from an EMBL/GenBank/DDBJ whole genome shotgun (WGS) entry which is preliminary data.</text>
</comment>
<evidence type="ECO:0000313" key="2">
    <source>
        <dbReference type="Proteomes" id="UP000814140"/>
    </source>
</evidence>
<dbReference type="Proteomes" id="UP000814140">
    <property type="component" value="Unassembled WGS sequence"/>
</dbReference>
<keyword evidence="2" id="KW-1185">Reference proteome</keyword>
<proteinExistence type="predicted"/>
<gene>
    <name evidence="1" type="ORF">BV25DRAFT_1920908</name>
</gene>
<evidence type="ECO:0000313" key="1">
    <source>
        <dbReference type="EMBL" id="KAI0056567.1"/>
    </source>
</evidence>
<name>A0ACB8SK18_9AGAM</name>
<sequence length="797" mass="88643">MGRGNYAKRACNYCRKRKSKCDGVEPRCGPCTSLDNECSWGPESAKRSINKQYVDSLKALVRQLDKRVKVQQSHIAALHAAGGSKGDVSPLPDIPHLDEHLADDRDDEQERGSPGSDETLVKAEEQEDADIEQLIAPTRHLHFEDGDTLQLYGPTSIFRLAPRYQPNAPSRYQDIASSDGQSYQLLSNDGGSHPVHQNIDWDRHLPADVPLSRPEHDKILDLMFRFFTSWCLRVIPELFLLDMHRSLSVPRSQPTLITAHYSPLLHNALMAVGSAFSDDPGVRNEAARRKYADKARDCLEVECERPKLSAVIGLSILANYHSSQGSPTLGYMYFGISARLSQALGLALDCSPWVRAGLITEPGMLDRNWVFWTTFCQDTTWSLYVGRDFCVSSLSDVHRIPVPFVDTKFDQIPWHWPPGENKRPNYLSRTFAATSDLLHIARQIMDVVSNFSRLGVRQEANDYLIAQMDLKLSTWKENLTPEVDLPKSSYAVAMPHQLMLHMTHCWLAIVLHRPFYRRRSSNDDSGSEEDHIKPCNRAAQEIMDLADSWRKQFTLRYVPITFIQVVSAAGTIFILSAVQATAGPRIAHHRLAAAQHNAKMAIQYLLEVGASFASARGIADILNNLLEEQVNARLARRSPGGAPSGSRRQQDVSPPTSDENPYSWSNAPSIPAMGSAVPYFGGDNSPSNDFEAYGFFTDAQQTSDYSFAAYGSVDASSSTMPIPAPLNYHQPFGSGVEEYSENFSFPTMGMGVGMLPGDAVFPNDPLMMFNTGPPAQPDYMSYHQHGGAPINYATRMG</sequence>
<accession>A0ACB8SK18</accession>
<dbReference type="EMBL" id="MU277262">
    <property type="protein sequence ID" value="KAI0056567.1"/>
    <property type="molecule type" value="Genomic_DNA"/>
</dbReference>
<reference evidence="1" key="1">
    <citation type="submission" date="2021-03" db="EMBL/GenBank/DDBJ databases">
        <authorList>
            <consortium name="DOE Joint Genome Institute"/>
            <person name="Ahrendt S."/>
            <person name="Looney B.P."/>
            <person name="Miyauchi S."/>
            <person name="Morin E."/>
            <person name="Drula E."/>
            <person name="Courty P.E."/>
            <person name="Chicoki N."/>
            <person name="Fauchery L."/>
            <person name="Kohler A."/>
            <person name="Kuo A."/>
            <person name="Labutti K."/>
            <person name="Pangilinan J."/>
            <person name="Lipzen A."/>
            <person name="Riley R."/>
            <person name="Andreopoulos W."/>
            <person name="He G."/>
            <person name="Johnson J."/>
            <person name="Barry K.W."/>
            <person name="Grigoriev I.V."/>
            <person name="Nagy L."/>
            <person name="Hibbett D."/>
            <person name="Henrissat B."/>
            <person name="Matheny P.B."/>
            <person name="Labbe J."/>
            <person name="Martin F."/>
        </authorList>
    </citation>
    <scope>NUCLEOTIDE SEQUENCE</scope>
    <source>
        <strain evidence="1">HHB10654</strain>
    </source>
</reference>